<dbReference type="SUPFAM" id="SSF48452">
    <property type="entry name" value="TPR-like"/>
    <property type="match status" value="1"/>
</dbReference>
<name>A0A7G8BG18_9BACT</name>
<accession>A0A7G8BG18</accession>
<feature type="repeat" description="TPR" evidence="3">
    <location>
        <begin position="108"/>
        <end position="141"/>
    </location>
</feature>
<dbReference type="InterPro" id="IPR051685">
    <property type="entry name" value="Ycf3/AcsC/BcsC/TPR_MFPF"/>
</dbReference>
<evidence type="ECO:0000256" key="1">
    <source>
        <dbReference type="ARBA" id="ARBA00022737"/>
    </source>
</evidence>
<feature type="compositionally biased region" description="Basic and acidic residues" evidence="4">
    <location>
        <begin position="237"/>
        <end position="263"/>
    </location>
</feature>
<keyword evidence="6" id="KW-1185">Reference proteome</keyword>
<dbReference type="InterPro" id="IPR019734">
    <property type="entry name" value="TPR_rpt"/>
</dbReference>
<dbReference type="SMART" id="SM00028">
    <property type="entry name" value="TPR"/>
    <property type="match status" value="2"/>
</dbReference>
<protein>
    <submittedName>
        <fullName evidence="5">Tetratricopeptide repeat protein</fullName>
    </submittedName>
</protein>
<keyword evidence="1" id="KW-0677">Repeat</keyword>
<dbReference type="PROSITE" id="PS51257">
    <property type="entry name" value="PROKAR_LIPOPROTEIN"/>
    <property type="match status" value="1"/>
</dbReference>
<dbReference type="InterPro" id="IPR011990">
    <property type="entry name" value="TPR-like_helical_dom_sf"/>
</dbReference>
<dbReference type="RefSeq" id="WP_186742151.1">
    <property type="nucleotide sequence ID" value="NZ_CP060394.1"/>
</dbReference>
<evidence type="ECO:0000256" key="2">
    <source>
        <dbReference type="ARBA" id="ARBA00022803"/>
    </source>
</evidence>
<feature type="repeat" description="TPR" evidence="3">
    <location>
        <begin position="29"/>
        <end position="62"/>
    </location>
</feature>
<reference evidence="5 6" key="1">
    <citation type="submission" date="2020-08" db="EMBL/GenBank/DDBJ databases">
        <title>Edaphobacter telluris sp. nov. and Acidobacterium dinghuensis sp. nov., two acidobacteria isolated from forest soil.</title>
        <authorList>
            <person name="Fu J."/>
            <person name="Qiu L."/>
        </authorList>
    </citation>
    <scope>NUCLEOTIDE SEQUENCE [LARGE SCALE GENOMIC DNA]</scope>
    <source>
        <strain evidence="5">4Y35</strain>
    </source>
</reference>
<proteinExistence type="predicted"/>
<dbReference type="KEGG" id="adin:H7849_20795"/>
<evidence type="ECO:0000313" key="5">
    <source>
        <dbReference type="EMBL" id="QNI31488.1"/>
    </source>
</evidence>
<feature type="region of interest" description="Disordered" evidence="4">
    <location>
        <begin position="237"/>
        <end position="276"/>
    </location>
</feature>
<dbReference type="Pfam" id="PF14559">
    <property type="entry name" value="TPR_19"/>
    <property type="match status" value="1"/>
</dbReference>
<evidence type="ECO:0000256" key="3">
    <source>
        <dbReference type="PROSITE-ProRule" id="PRU00339"/>
    </source>
</evidence>
<dbReference type="PROSITE" id="PS50005">
    <property type="entry name" value="TPR"/>
    <property type="match status" value="2"/>
</dbReference>
<sequence>MNRIARFPVLAAAFLAMLTMVTGCSRLKARDQLNKGVASYKNARYEEAIGHFQQAVNLDPSLPMARLYLATAYAQQVVPDLKTPENLKNANMAVQGFQEVLDKDPKDVGSLKGIAGLYFQIDEFDKAKEWQQKVLAVDPQDAEAAYTIGVIDWGVAHKNAVTALTGVGMQDGGDGNPKMPKDVCKKLVDQNTTIVNEGLQYLQKALDIRPTYDDAMAYMNLMYRQKATLECGNDQARKEDLDQAGQWRDKAMGTRKANEEKKNAQVPGGVVLDNSK</sequence>
<dbReference type="EMBL" id="CP060394">
    <property type="protein sequence ID" value="QNI31488.1"/>
    <property type="molecule type" value="Genomic_DNA"/>
</dbReference>
<dbReference type="PANTHER" id="PTHR44943">
    <property type="entry name" value="CELLULOSE SYNTHASE OPERON PROTEIN C"/>
    <property type="match status" value="1"/>
</dbReference>
<evidence type="ECO:0000313" key="6">
    <source>
        <dbReference type="Proteomes" id="UP000515312"/>
    </source>
</evidence>
<dbReference type="Proteomes" id="UP000515312">
    <property type="component" value="Chromosome"/>
</dbReference>
<organism evidence="5 6">
    <name type="scientific">Alloacidobacterium dinghuense</name>
    <dbReference type="NCBI Taxonomy" id="2763107"/>
    <lineage>
        <taxon>Bacteria</taxon>
        <taxon>Pseudomonadati</taxon>
        <taxon>Acidobacteriota</taxon>
        <taxon>Terriglobia</taxon>
        <taxon>Terriglobales</taxon>
        <taxon>Acidobacteriaceae</taxon>
        <taxon>Alloacidobacterium</taxon>
    </lineage>
</organism>
<dbReference type="PANTHER" id="PTHR44943:SF8">
    <property type="entry name" value="TPR REPEAT-CONTAINING PROTEIN MJ0263"/>
    <property type="match status" value="1"/>
</dbReference>
<evidence type="ECO:0000256" key="4">
    <source>
        <dbReference type="SAM" id="MobiDB-lite"/>
    </source>
</evidence>
<dbReference type="Gene3D" id="1.25.40.10">
    <property type="entry name" value="Tetratricopeptide repeat domain"/>
    <property type="match status" value="2"/>
</dbReference>
<gene>
    <name evidence="5" type="ORF">H7849_20795</name>
</gene>
<dbReference type="Pfam" id="PF13414">
    <property type="entry name" value="TPR_11"/>
    <property type="match status" value="1"/>
</dbReference>
<dbReference type="AlphaFoldDB" id="A0A7G8BG18"/>
<keyword evidence="2 3" id="KW-0802">TPR repeat</keyword>